<dbReference type="OrthoDB" id="7107931at2"/>
<evidence type="ECO:0000313" key="2">
    <source>
        <dbReference type="Proteomes" id="UP000295781"/>
    </source>
</evidence>
<protein>
    <submittedName>
        <fullName evidence="1">Uncharacterized protein</fullName>
    </submittedName>
</protein>
<proteinExistence type="predicted"/>
<sequence length="251" mass="28351">MSEPFVDIDPTYESAMATCPACQARNIYNRRSDLKTFRPVARASVTCESCGAAFAIGSDLINPAHEMLLLDCRRFFERKQYMQMVLGIAQAYEVFFNHFLHVRLVYRPGRDATPEELNELSERLYKKVKNLTFDPMRKVFLRLVLDGKDPHNAADAGTFIDAIPGEAKEVLPVPRPDIEAVADDRLRPLLLGMLDTNINSLRNKVVHKDAYRPTRDESWSAYEDASRVLFGLTAALRISGSAEFYINGGDD</sequence>
<reference evidence="1 2" key="1">
    <citation type="submission" date="2015-09" db="EMBL/GenBank/DDBJ databases">
        <title>Sorangium comparison.</title>
        <authorList>
            <person name="Zaburannyi N."/>
            <person name="Bunk B."/>
            <person name="Overmann J."/>
            <person name="Mueller R."/>
        </authorList>
    </citation>
    <scope>NUCLEOTIDE SEQUENCE [LARGE SCALE GENOMIC DNA]</scope>
    <source>
        <strain evidence="1 2">So ceGT47</strain>
    </source>
</reference>
<name>A0A4P2Q184_SORCE</name>
<gene>
    <name evidence="1" type="ORF">SOCEGT47_033440</name>
</gene>
<dbReference type="RefSeq" id="WP_129347927.1">
    <property type="nucleotide sequence ID" value="NZ_CP012670.1"/>
</dbReference>
<organism evidence="1 2">
    <name type="scientific">Sorangium cellulosum</name>
    <name type="common">Polyangium cellulosum</name>
    <dbReference type="NCBI Taxonomy" id="56"/>
    <lineage>
        <taxon>Bacteria</taxon>
        <taxon>Pseudomonadati</taxon>
        <taxon>Myxococcota</taxon>
        <taxon>Polyangia</taxon>
        <taxon>Polyangiales</taxon>
        <taxon>Polyangiaceae</taxon>
        <taxon>Sorangium</taxon>
    </lineage>
</organism>
<dbReference type="AlphaFoldDB" id="A0A4P2Q184"/>
<dbReference type="Proteomes" id="UP000295781">
    <property type="component" value="Chromosome"/>
</dbReference>
<accession>A0A4P2Q184</accession>
<evidence type="ECO:0000313" key="1">
    <source>
        <dbReference type="EMBL" id="AUX22831.1"/>
    </source>
</evidence>
<dbReference type="EMBL" id="CP012670">
    <property type="protein sequence ID" value="AUX22831.1"/>
    <property type="molecule type" value="Genomic_DNA"/>
</dbReference>